<evidence type="ECO:0000313" key="16">
    <source>
        <dbReference type="Ensembl" id="ENSVKKP00000010995.1"/>
    </source>
</evidence>
<evidence type="ECO:0000256" key="13">
    <source>
        <dbReference type="ARBA" id="ARBA00023198"/>
    </source>
</evidence>
<evidence type="ECO:0000256" key="8">
    <source>
        <dbReference type="ARBA" id="ARBA00022859"/>
    </source>
</evidence>
<dbReference type="Ensembl" id="ENSVKKT00000011259.1">
    <property type="protein sequence ID" value="ENSVKKP00000010995.1"/>
    <property type="gene ID" value="ENSVKKG00000007715.1"/>
</dbReference>
<dbReference type="GO" id="GO:0002224">
    <property type="term" value="P:toll-like receptor signaling pathway"/>
    <property type="evidence" value="ECO:0007669"/>
    <property type="project" value="TreeGrafter"/>
</dbReference>
<dbReference type="InterPro" id="IPR032675">
    <property type="entry name" value="LRR_dom_sf"/>
</dbReference>
<dbReference type="PANTHER" id="PTHR24365:SF422">
    <property type="entry name" value="TOLL-LIKE RECEPTOR 6"/>
    <property type="match status" value="1"/>
</dbReference>
<evidence type="ECO:0000256" key="2">
    <source>
        <dbReference type="ARBA" id="ARBA00009634"/>
    </source>
</evidence>
<feature type="domain" description="TIR" evidence="15">
    <location>
        <begin position="476"/>
        <end position="619"/>
    </location>
</feature>
<dbReference type="InterPro" id="IPR000483">
    <property type="entry name" value="Cys-rich_flank_reg_C"/>
</dbReference>
<dbReference type="InterPro" id="IPR035897">
    <property type="entry name" value="Toll_tir_struct_dom_sf"/>
</dbReference>
<evidence type="ECO:0000256" key="5">
    <source>
        <dbReference type="ARBA" id="ARBA00022692"/>
    </source>
</evidence>
<dbReference type="GO" id="GO:0038023">
    <property type="term" value="F:signaling receptor activity"/>
    <property type="evidence" value="ECO:0007669"/>
    <property type="project" value="TreeGrafter"/>
</dbReference>
<dbReference type="Gene3D" id="3.40.50.10140">
    <property type="entry name" value="Toll/interleukin-1 receptor homology (TIR) domain"/>
    <property type="match status" value="1"/>
</dbReference>
<dbReference type="SMART" id="SM00255">
    <property type="entry name" value="TIR"/>
    <property type="match status" value="1"/>
</dbReference>
<keyword evidence="10 14" id="KW-0472">Membrane</keyword>
<evidence type="ECO:0000256" key="6">
    <source>
        <dbReference type="ARBA" id="ARBA00022729"/>
    </source>
</evidence>
<comment type="subcellular location">
    <subcellularLocation>
        <location evidence="1">Membrane</location>
        <topology evidence="1">Single-pass type I membrane protein</topology>
    </subcellularLocation>
</comment>
<keyword evidence="6" id="KW-0732">Signal</keyword>
<evidence type="ECO:0000256" key="11">
    <source>
        <dbReference type="ARBA" id="ARBA00023170"/>
    </source>
</evidence>
<dbReference type="PRINTS" id="PR01537">
    <property type="entry name" value="INTRLKN1R1F"/>
</dbReference>
<evidence type="ECO:0000256" key="3">
    <source>
        <dbReference type="ARBA" id="ARBA00022588"/>
    </source>
</evidence>
<dbReference type="InterPro" id="IPR000157">
    <property type="entry name" value="TIR_dom"/>
</dbReference>
<organism evidence="16 17">
    <name type="scientific">Varanus komodoensis</name>
    <name type="common">Komodo dragon</name>
    <dbReference type="NCBI Taxonomy" id="61221"/>
    <lineage>
        <taxon>Eukaryota</taxon>
        <taxon>Metazoa</taxon>
        <taxon>Chordata</taxon>
        <taxon>Craniata</taxon>
        <taxon>Vertebrata</taxon>
        <taxon>Euteleostomi</taxon>
        <taxon>Lepidosauria</taxon>
        <taxon>Squamata</taxon>
        <taxon>Bifurcata</taxon>
        <taxon>Unidentata</taxon>
        <taxon>Episquamata</taxon>
        <taxon>Toxicofera</taxon>
        <taxon>Anguimorpha</taxon>
        <taxon>Paleoanguimorpha</taxon>
        <taxon>Varanoidea</taxon>
        <taxon>Varanidae</taxon>
        <taxon>Varanus</taxon>
    </lineage>
</organism>
<dbReference type="SUPFAM" id="SSF52058">
    <property type="entry name" value="L domain-like"/>
    <property type="match status" value="1"/>
</dbReference>
<sequence>MAENKSSGTCSFLYTLFLGLEYLSEYSSGNLPVFSAKNLQIVLPLNTEFRILLDLELNITENLQLSKIEQNQVSDLSTFLLMLNKNGRLQNLTVSNGQLSWECLLAVFKIVWQSTVEYFTVDDTTITEFSSEPLHDIPTSVKALVINNAKFNNYLFDQKIVYQSFSDMNIEFLTIVRTGLVHMVCPSKPSQFTYINFSDNALTDSVFQGCNHLTLLETLVLQSNSLKELRKVSAMAALMQSLKDLDLSKNLLQYEDNRDKCLWGEMLVKLNLSSNVLSESVFWCLPVNIQILDLQDNHISSVPKEMIELNNLKELHLAFNKLSALPGCGHFRGLQLLNVESNLVASNSSEFLQSCQNIRTLKGGHNPFMCSCELRPFINLEKQGSVEFVGWPDLYTCDYPQQLKGTPLTDFHVSEVACNVTLLMAVVLIVTVVALVAISVLCICLDIPWYLKMTWHWSQVKHRGWKRTPEHILKGIEFHAFISYSERDSDWVKNVLIPNLEKEDSSIRICQHERNFVAGKSIVENIIDCTEKSYKTIFVLSPNFVQSDWCHYELYFAQHKVFSENADNLILVLLEPIPKYVIPSRYHKLKALMAKRTYLEWPKEKSKHALFWANLRAAIQITLPQNEGEMQQL</sequence>
<dbReference type="FunFam" id="3.40.50.10140:FF:000001">
    <property type="entry name" value="Toll-like receptor 2"/>
    <property type="match status" value="1"/>
</dbReference>
<dbReference type="PROSITE" id="PS51450">
    <property type="entry name" value="LRR"/>
    <property type="match status" value="1"/>
</dbReference>
<evidence type="ECO:0000256" key="12">
    <source>
        <dbReference type="ARBA" id="ARBA00023180"/>
    </source>
</evidence>
<dbReference type="GO" id="GO:0071221">
    <property type="term" value="P:cellular response to bacterial lipopeptide"/>
    <property type="evidence" value="ECO:0007669"/>
    <property type="project" value="TreeGrafter"/>
</dbReference>
<name>A0A8D2JK47_VARKO</name>
<dbReference type="GO" id="GO:0071723">
    <property type="term" value="F:lipopeptide binding"/>
    <property type="evidence" value="ECO:0007669"/>
    <property type="project" value="TreeGrafter"/>
</dbReference>
<evidence type="ECO:0000256" key="4">
    <source>
        <dbReference type="ARBA" id="ARBA00022614"/>
    </source>
</evidence>
<dbReference type="Gene3D" id="3.80.10.10">
    <property type="entry name" value="Ribonuclease Inhibitor"/>
    <property type="match status" value="1"/>
</dbReference>
<dbReference type="GO" id="GO:0045087">
    <property type="term" value="P:innate immune response"/>
    <property type="evidence" value="ECO:0007669"/>
    <property type="project" value="UniProtKB-KW"/>
</dbReference>
<evidence type="ECO:0000256" key="10">
    <source>
        <dbReference type="ARBA" id="ARBA00023136"/>
    </source>
</evidence>
<evidence type="ECO:0000256" key="9">
    <source>
        <dbReference type="ARBA" id="ARBA00022989"/>
    </source>
</evidence>
<keyword evidence="7" id="KW-0677">Repeat</keyword>
<evidence type="ECO:0000313" key="17">
    <source>
        <dbReference type="Proteomes" id="UP000694545"/>
    </source>
</evidence>
<keyword evidence="11" id="KW-0675">Receptor</keyword>
<keyword evidence="4" id="KW-0433">Leucine-rich repeat</keyword>
<keyword evidence="8" id="KW-0391">Immunity</keyword>
<comment type="similarity">
    <text evidence="2">Belongs to the Toll-like receptor family.</text>
</comment>
<protein>
    <submittedName>
        <fullName evidence="16">Toll like receptor 6</fullName>
    </submittedName>
</protein>
<dbReference type="Pfam" id="PF01582">
    <property type="entry name" value="TIR"/>
    <property type="match status" value="1"/>
</dbReference>
<dbReference type="GO" id="GO:0005886">
    <property type="term" value="C:plasma membrane"/>
    <property type="evidence" value="ECO:0007669"/>
    <property type="project" value="TreeGrafter"/>
</dbReference>
<dbReference type="SUPFAM" id="SSF52200">
    <property type="entry name" value="Toll/Interleukin receptor TIR domain"/>
    <property type="match status" value="1"/>
</dbReference>
<dbReference type="SMART" id="SM00082">
    <property type="entry name" value="LRRCT"/>
    <property type="match status" value="1"/>
</dbReference>
<evidence type="ECO:0000256" key="7">
    <source>
        <dbReference type="ARBA" id="ARBA00022737"/>
    </source>
</evidence>
<evidence type="ECO:0000259" key="15">
    <source>
        <dbReference type="PROSITE" id="PS50104"/>
    </source>
</evidence>
<reference evidence="16" key="2">
    <citation type="submission" date="2025-09" db="UniProtKB">
        <authorList>
            <consortium name="Ensembl"/>
        </authorList>
    </citation>
    <scope>IDENTIFICATION</scope>
</reference>
<dbReference type="PROSITE" id="PS50104">
    <property type="entry name" value="TIR"/>
    <property type="match status" value="1"/>
</dbReference>
<keyword evidence="3" id="KW-0399">Innate immunity</keyword>
<keyword evidence="5 14" id="KW-0812">Transmembrane</keyword>
<evidence type="ECO:0000256" key="14">
    <source>
        <dbReference type="SAM" id="Phobius"/>
    </source>
</evidence>
<accession>A0A8D2JK47</accession>
<dbReference type="InterPro" id="IPR001611">
    <property type="entry name" value="Leu-rich_rpt"/>
</dbReference>
<dbReference type="AlphaFoldDB" id="A0A8D2JK47"/>
<dbReference type="Proteomes" id="UP000694545">
    <property type="component" value="Unplaced"/>
</dbReference>
<dbReference type="OMA" id="GKISCHP"/>
<keyword evidence="12" id="KW-0325">Glycoprotein</keyword>
<reference evidence="16" key="1">
    <citation type="submission" date="2025-08" db="UniProtKB">
        <authorList>
            <consortium name="Ensembl"/>
        </authorList>
    </citation>
    <scope>IDENTIFICATION</scope>
</reference>
<dbReference type="GO" id="GO:0035663">
    <property type="term" value="F:Toll-like receptor 2 binding"/>
    <property type="evidence" value="ECO:0007669"/>
    <property type="project" value="TreeGrafter"/>
</dbReference>
<dbReference type="Pfam" id="PF13855">
    <property type="entry name" value="LRR_8"/>
    <property type="match status" value="1"/>
</dbReference>
<dbReference type="GO" id="GO:0006954">
    <property type="term" value="P:inflammatory response"/>
    <property type="evidence" value="ECO:0007669"/>
    <property type="project" value="UniProtKB-KW"/>
</dbReference>
<keyword evidence="17" id="KW-1185">Reference proteome</keyword>
<proteinExistence type="inferred from homology"/>
<keyword evidence="13" id="KW-0395">Inflammatory response</keyword>
<keyword evidence="9 14" id="KW-1133">Transmembrane helix</keyword>
<dbReference type="PANTHER" id="PTHR24365">
    <property type="entry name" value="TOLL-LIKE RECEPTOR"/>
    <property type="match status" value="1"/>
</dbReference>
<feature type="transmembrane region" description="Helical" evidence="14">
    <location>
        <begin position="422"/>
        <end position="451"/>
    </location>
</feature>
<evidence type="ECO:0000256" key="1">
    <source>
        <dbReference type="ARBA" id="ARBA00004479"/>
    </source>
</evidence>